<comment type="caution">
    <text evidence="1">The sequence shown here is derived from an EMBL/GenBank/DDBJ whole genome shotgun (WGS) entry which is preliminary data.</text>
</comment>
<dbReference type="AlphaFoldDB" id="A0A0F9X9L8"/>
<dbReference type="EMBL" id="LAZR01000129">
    <property type="protein sequence ID" value="KKN88283.1"/>
    <property type="molecule type" value="Genomic_DNA"/>
</dbReference>
<protein>
    <submittedName>
        <fullName evidence="1">Uncharacterized protein</fullName>
    </submittedName>
</protein>
<sequence length="66" mass="7467">MKVGKEVSVTPVCQGWCSVFATNLVPLTVSILGKTKLEEKSQVEFAKEVYECYRQKQAKERGELED</sequence>
<gene>
    <name evidence="1" type="ORF">LCGC14_0248450</name>
</gene>
<accession>A0A0F9X9L8</accession>
<organism evidence="1">
    <name type="scientific">marine sediment metagenome</name>
    <dbReference type="NCBI Taxonomy" id="412755"/>
    <lineage>
        <taxon>unclassified sequences</taxon>
        <taxon>metagenomes</taxon>
        <taxon>ecological metagenomes</taxon>
    </lineage>
</organism>
<reference evidence="1" key="1">
    <citation type="journal article" date="2015" name="Nature">
        <title>Complex archaea that bridge the gap between prokaryotes and eukaryotes.</title>
        <authorList>
            <person name="Spang A."/>
            <person name="Saw J.H."/>
            <person name="Jorgensen S.L."/>
            <person name="Zaremba-Niedzwiedzka K."/>
            <person name="Martijn J."/>
            <person name="Lind A.E."/>
            <person name="van Eijk R."/>
            <person name="Schleper C."/>
            <person name="Guy L."/>
            <person name="Ettema T.J."/>
        </authorList>
    </citation>
    <scope>NUCLEOTIDE SEQUENCE</scope>
</reference>
<evidence type="ECO:0000313" key="1">
    <source>
        <dbReference type="EMBL" id="KKN88283.1"/>
    </source>
</evidence>
<proteinExistence type="predicted"/>
<name>A0A0F9X9L8_9ZZZZ</name>